<dbReference type="PANTHER" id="PTHR47331">
    <property type="entry name" value="PHD-TYPE DOMAIN-CONTAINING PROTEIN"/>
    <property type="match status" value="1"/>
</dbReference>
<protein>
    <submittedName>
        <fullName evidence="2">Pao retrotransposon peptidase</fullName>
    </submittedName>
</protein>
<keyword evidence="3" id="KW-1185">Reference proteome</keyword>
<organism evidence="2 3">
    <name type="scientific">Oesophagostomum dentatum</name>
    <name type="common">Nodular worm</name>
    <dbReference type="NCBI Taxonomy" id="61180"/>
    <lineage>
        <taxon>Eukaryota</taxon>
        <taxon>Metazoa</taxon>
        <taxon>Ecdysozoa</taxon>
        <taxon>Nematoda</taxon>
        <taxon>Chromadorea</taxon>
        <taxon>Rhabditida</taxon>
        <taxon>Rhabditina</taxon>
        <taxon>Rhabditomorpha</taxon>
        <taxon>Strongyloidea</taxon>
        <taxon>Strongylidae</taxon>
        <taxon>Oesophagostomum</taxon>
    </lineage>
</organism>
<dbReference type="InterPro" id="IPR001584">
    <property type="entry name" value="Integrase_cat-core"/>
</dbReference>
<dbReference type="OrthoDB" id="5854426at2759"/>
<evidence type="ECO:0000313" key="2">
    <source>
        <dbReference type="EMBL" id="KHJ93044.1"/>
    </source>
</evidence>
<dbReference type="Proteomes" id="UP000053660">
    <property type="component" value="Unassembled WGS sequence"/>
</dbReference>
<reference evidence="2 3" key="1">
    <citation type="submission" date="2014-03" db="EMBL/GenBank/DDBJ databases">
        <title>Draft genome of the hookworm Oesophagostomum dentatum.</title>
        <authorList>
            <person name="Mitreva M."/>
        </authorList>
    </citation>
    <scope>NUCLEOTIDE SEQUENCE [LARGE SCALE GENOMIC DNA]</scope>
    <source>
        <strain evidence="2 3">OD-Hann</strain>
    </source>
</reference>
<dbReference type="GO" id="GO:0003676">
    <property type="term" value="F:nucleic acid binding"/>
    <property type="evidence" value="ECO:0007669"/>
    <property type="project" value="InterPro"/>
</dbReference>
<dbReference type="AlphaFoldDB" id="A0A0B1T726"/>
<evidence type="ECO:0000313" key="3">
    <source>
        <dbReference type="Proteomes" id="UP000053660"/>
    </source>
</evidence>
<feature type="domain" description="Integrase catalytic" evidence="1">
    <location>
        <begin position="223"/>
        <end position="392"/>
    </location>
</feature>
<dbReference type="InterPro" id="IPR008042">
    <property type="entry name" value="Retrotrans_Pao"/>
</dbReference>
<name>A0A0B1T726_OESDE</name>
<dbReference type="PROSITE" id="PS50994">
    <property type="entry name" value="INTEGRASE"/>
    <property type="match status" value="1"/>
</dbReference>
<proteinExistence type="predicted"/>
<dbReference type="EMBL" id="KN550978">
    <property type="protein sequence ID" value="KHJ93044.1"/>
    <property type="molecule type" value="Genomic_DNA"/>
</dbReference>
<dbReference type="InterPro" id="IPR012337">
    <property type="entry name" value="RNaseH-like_sf"/>
</dbReference>
<accession>A0A0B1T726</accession>
<dbReference type="GO" id="GO:0015074">
    <property type="term" value="P:DNA integration"/>
    <property type="evidence" value="ECO:0007669"/>
    <property type="project" value="InterPro"/>
</dbReference>
<dbReference type="Pfam" id="PF05380">
    <property type="entry name" value="Peptidase_A17"/>
    <property type="match status" value="1"/>
</dbReference>
<evidence type="ECO:0000259" key="1">
    <source>
        <dbReference type="PROSITE" id="PS50994"/>
    </source>
</evidence>
<dbReference type="SUPFAM" id="SSF53098">
    <property type="entry name" value="Ribonuclease H-like"/>
    <property type="match status" value="1"/>
</dbReference>
<gene>
    <name evidence="2" type="ORF">OESDEN_07052</name>
</gene>
<dbReference type="InterPro" id="IPR036397">
    <property type="entry name" value="RNaseH_sf"/>
</dbReference>
<sequence length="392" mass="44741">MYVDNLILTSNTIEEATTIYRSAKKIFQDLQMNLREFTSNSNQLMEKMEEKDKSKQQHPKVLGIQWNEESDQFCVHCKFPESTLITKRFVTSSVVAIYDPMGWLVPLLHPAKVFLQHLWRKQYEWDTKRTAEDEAEWRAIVNNMNKFEKNIPRFLAPKKSKVISVTFADASISAMSACKYIHHQDAMNLLMAKTKLPSIRGKNTIPKLELNAITLAMRLTNSVLSQLQKHVGLDYFGPITIKVQTGSTGKSYGSIITCMVTRLIHLDVVSDLSTTAFLNMLRRFFARRGVPKSITSDNAPTFDLGNATLQESLQAARHDPAVMREISDREIDWKTITPYAPWQGGFYERLIKSPKHSLHKILGKSVLPFEELSTVVTEIEALLNTSSHLHIQ</sequence>
<dbReference type="Gene3D" id="3.30.420.10">
    <property type="entry name" value="Ribonuclease H-like superfamily/Ribonuclease H"/>
    <property type="match status" value="1"/>
</dbReference>